<keyword evidence="2" id="KW-1185">Reference proteome</keyword>
<protein>
    <submittedName>
        <fullName evidence="1">Uncharacterized protein</fullName>
    </submittedName>
</protein>
<proteinExistence type="predicted"/>
<name>A0A8J6B436_ELECQ</name>
<dbReference type="EMBL" id="WNTK01080365">
    <property type="protein sequence ID" value="KAG9460351.1"/>
    <property type="molecule type" value="Genomic_DNA"/>
</dbReference>
<sequence>MLQIVCSEKSATFPIRARGTRFKKSLRQTGLKKKLQEETAVCLMYIVDSKSAARPFMLQIPHPLCMNLWRVSSKYASCEGSRRGQRLTTAEACVTIRIIL</sequence>
<gene>
    <name evidence="1" type="ORF">GDO78_022429</name>
</gene>
<organism evidence="1 2">
    <name type="scientific">Eleutherodactylus coqui</name>
    <name type="common">Puerto Rican coqui</name>
    <dbReference type="NCBI Taxonomy" id="57060"/>
    <lineage>
        <taxon>Eukaryota</taxon>
        <taxon>Metazoa</taxon>
        <taxon>Chordata</taxon>
        <taxon>Craniata</taxon>
        <taxon>Vertebrata</taxon>
        <taxon>Euteleostomi</taxon>
        <taxon>Amphibia</taxon>
        <taxon>Batrachia</taxon>
        <taxon>Anura</taxon>
        <taxon>Neobatrachia</taxon>
        <taxon>Hyloidea</taxon>
        <taxon>Eleutherodactylidae</taxon>
        <taxon>Eleutherodactylinae</taxon>
        <taxon>Eleutherodactylus</taxon>
        <taxon>Eleutherodactylus</taxon>
    </lineage>
</organism>
<evidence type="ECO:0000313" key="1">
    <source>
        <dbReference type="EMBL" id="KAG9460351.1"/>
    </source>
</evidence>
<reference evidence="1" key="1">
    <citation type="thesis" date="2020" institute="ProQuest LLC" country="789 East Eisenhower Parkway, Ann Arbor, MI, USA">
        <title>Comparative Genomics and Chromosome Evolution.</title>
        <authorList>
            <person name="Mudd A.B."/>
        </authorList>
    </citation>
    <scope>NUCLEOTIDE SEQUENCE</scope>
    <source>
        <strain evidence="1">HN-11 Male</strain>
        <tissue evidence="1">Kidney and liver</tissue>
    </source>
</reference>
<accession>A0A8J6B436</accession>
<dbReference type="AlphaFoldDB" id="A0A8J6B436"/>
<dbReference type="Proteomes" id="UP000770717">
    <property type="component" value="Unassembled WGS sequence"/>
</dbReference>
<comment type="caution">
    <text evidence="1">The sequence shown here is derived from an EMBL/GenBank/DDBJ whole genome shotgun (WGS) entry which is preliminary data.</text>
</comment>
<evidence type="ECO:0000313" key="2">
    <source>
        <dbReference type="Proteomes" id="UP000770717"/>
    </source>
</evidence>